<proteinExistence type="predicted"/>
<dbReference type="GO" id="GO:0006406">
    <property type="term" value="P:mRNA export from nucleus"/>
    <property type="evidence" value="ECO:0007669"/>
    <property type="project" value="TreeGrafter"/>
</dbReference>
<evidence type="ECO:0000256" key="1">
    <source>
        <dbReference type="ARBA" id="ARBA00022574"/>
    </source>
</evidence>
<dbReference type="STRING" id="33097.A0A150H3T0"/>
<evidence type="ECO:0000313" key="3">
    <source>
        <dbReference type="EMBL" id="KXZ56807.1"/>
    </source>
</evidence>
<reference evidence="4" key="1">
    <citation type="journal article" date="2016" name="Nat. Commun.">
        <title>The Gonium pectorale genome demonstrates co-option of cell cycle regulation during the evolution of multicellularity.</title>
        <authorList>
            <person name="Hanschen E.R."/>
            <person name="Marriage T.N."/>
            <person name="Ferris P.J."/>
            <person name="Hamaji T."/>
            <person name="Toyoda A."/>
            <person name="Fujiyama A."/>
            <person name="Neme R."/>
            <person name="Noguchi H."/>
            <person name="Minakuchi Y."/>
            <person name="Suzuki M."/>
            <person name="Kawai-Toyooka H."/>
            <person name="Smith D.R."/>
            <person name="Sparks H."/>
            <person name="Anderson J."/>
            <person name="Bakaric R."/>
            <person name="Luria V."/>
            <person name="Karger A."/>
            <person name="Kirschner M.W."/>
            <person name="Durand P.M."/>
            <person name="Michod R.E."/>
            <person name="Nozaki H."/>
            <person name="Olson B.J."/>
        </authorList>
    </citation>
    <scope>NUCLEOTIDE SEQUENCE [LARGE SCALE GENOMIC DNA]</scope>
    <source>
        <strain evidence="4">NIES-2863</strain>
    </source>
</reference>
<dbReference type="Gene3D" id="2.130.10.10">
    <property type="entry name" value="YVTN repeat-like/Quinoprotein amine dehydrogenase"/>
    <property type="match status" value="1"/>
</dbReference>
<feature type="region of interest" description="Disordered" evidence="2">
    <location>
        <begin position="165"/>
        <end position="187"/>
    </location>
</feature>
<dbReference type="AlphaFoldDB" id="A0A150H3T0"/>
<dbReference type="InterPro" id="IPR042626">
    <property type="entry name" value="THOC6"/>
</dbReference>
<dbReference type="Proteomes" id="UP000075714">
    <property type="component" value="Unassembled WGS sequence"/>
</dbReference>
<accession>A0A150H3T0</accession>
<dbReference type="PANTHER" id="PTHR44411:SF1">
    <property type="entry name" value="THO COMPLEX SUBUNIT 6 HOMOLOG"/>
    <property type="match status" value="1"/>
</dbReference>
<gene>
    <name evidence="3" type="ORF">GPECTOR_1g727</name>
</gene>
<dbReference type="EMBL" id="LSYV01000002">
    <property type="protein sequence ID" value="KXZ56807.1"/>
    <property type="molecule type" value="Genomic_DNA"/>
</dbReference>
<dbReference type="InterPro" id="IPR015943">
    <property type="entry name" value="WD40/YVTN_repeat-like_dom_sf"/>
</dbReference>
<keyword evidence="4" id="KW-1185">Reference proteome</keyword>
<keyword evidence="1" id="KW-0853">WD repeat</keyword>
<dbReference type="SUPFAM" id="SSF50978">
    <property type="entry name" value="WD40 repeat-like"/>
    <property type="match status" value="1"/>
</dbReference>
<evidence type="ECO:0000313" key="4">
    <source>
        <dbReference type="Proteomes" id="UP000075714"/>
    </source>
</evidence>
<organism evidence="3 4">
    <name type="scientific">Gonium pectorale</name>
    <name type="common">Green alga</name>
    <dbReference type="NCBI Taxonomy" id="33097"/>
    <lineage>
        <taxon>Eukaryota</taxon>
        <taxon>Viridiplantae</taxon>
        <taxon>Chlorophyta</taxon>
        <taxon>core chlorophytes</taxon>
        <taxon>Chlorophyceae</taxon>
        <taxon>CS clade</taxon>
        <taxon>Chlamydomonadales</taxon>
        <taxon>Volvocaceae</taxon>
        <taxon>Gonium</taxon>
    </lineage>
</organism>
<name>A0A150H3T0_GONPE</name>
<dbReference type="OrthoDB" id="273067at2759"/>
<comment type="caution">
    <text evidence="3">The sequence shown here is derived from an EMBL/GenBank/DDBJ whole genome shotgun (WGS) entry which is preliminary data.</text>
</comment>
<protein>
    <submittedName>
        <fullName evidence="3">Uncharacterized protein</fullName>
    </submittedName>
</protein>
<dbReference type="PANTHER" id="PTHR44411">
    <property type="entry name" value="THO COMPLEX SUBUNIT 6 HOMOLOG"/>
    <property type="match status" value="1"/>
</dbReference>
<evidence type="ECO:0000256" key="2">
    <source>
        <dbReference type="SAM" id="MobiDB-lite"/>
    </source>
</evidence>
<dbReference type="GO" id="GO:0000347">
    <property type="term" value="C:THO complex"/>
    <property type="evidence" value="ECO:0007669"/>
    <property type="project" value="TreeGrafter"/>
</dbReference>
<dbReference type="InterPro" id="IPR036322">
    <property type="entry name" value="WD40_repeat_dom_sf"/>
</dbReference>
<dbReference type="GO" id="GO:0000346">
    <property type="term" value="C:transcription export complex"/>
    <property type="evidence" value="ECO:0007669"/>
    <property type="project" value="TreeGrafter"/>
</dbReference>
<sequence>MVSRWTAGQQSAVPAASWAAHRGPAACLAKAQSGADLLLLSGGDDGHVRGWRLSQVLQQMQQRPAAAASAAIVVSPELDVKLPRAEGPLGALSLPPAVQALALAGAGAAGGAPTLFVGSGREAAGGAESLRCLRSQPASCLRFESSGSWLLVGQGNAWATANGAAGGPGPAAGAGQGDGGSRSSGGSLGMWDLRMMQRAKQAPAGFTPQALSLLPSEVLLAGSGPRLARFSLALEALPPTPLPATASAFALDVHPDSGALAVGGTGGVLEILSKYGKKTGGVSYTSEED</sequence>